<dbReference type="Gene3D" id="3.40.50.720">
    <property type="entry name" value="NAD(P)-binding Rossmann-like Domain"/>
    <property type="match status" value="1"/>
</dbReference>
<dbReference type="SUPFAM" id="SSF51735">
    <property type="entry name" value="NAD(P)-binding Rossmann-fold domains"/>
    <property type="match status" value="1"/>
</dbReference>
<dbReference type="Proteomes" id="UP000183508">
    <property type="component" value="Unassembled WGS sequence"/>
</dbReference>
<reference evidence="5" key="1">
    <citation type="submission" date="2016-10" db="EMBL/GenBank/DDBJ databases">
        <authorList>
            <person name="Varghese N."/>
        </authorList>
    </citation>
    <scope>NUCLEOTIDE SEQUENCE [LARGE SCALE GENOMIC DNA]</scope>
    <source>
        <strain evidence="5">DSM 17980</strain>
    </source>
</reference>
<dbReference type="AlphaFoldDB" id="A0A1I7L4V0"/>
<dbReference type="STRING" id="392015.SAMN05421543_1258"/>
<dbReference type="GO" id="GO:0016491">
    <property type="term" value="F:oxidoreductase activity"/>
    <property type="evidence" value="ECO:0007669"/>
    <property type="project" value="UniProtKB-KW"/>
</dbReference>
<dbReference type="InterPro" id="IPR050463">
    <property type="entry name" value="Gfo/Idh/MocA_oxidrdct_glycsds"/>
</dbReference>
<keyword evidence="1" id="KW-0560">Oxidoreductase</keyword>
<dbReference type="RefSeq" id="WP_074955786.1">
    <property type="nucleotide sequence ID" value="NZ_FPBV01000025.1"/>
</dbReference>
<dbReference type="Pfam" id="PF22725">
    <property type="entry name" value="GFO_IDH_MocA_C3"/>
    <property type="match status" value="1"/>
</dbReference>
<dbReference type="InterPro" id="IPR036291">
    <property type="entry name" value="NAD(P)-bd_dom_sf"/>
</dbReference>
<dbReference type="PANTHER" id="PTHR43818:SF11">
    <property type="entry name" value="BCDNA.GH03377"/>
    <property type="match status" value="1"/>
</dbReference>
<proteinExistence type="predicted"/>
<accession>A0A1I7L4V0</accession>
<dbReference type="SUPFAM" id="SSF55347">
    <property type="entry name" value="Glyceraldehyde-3-phosphate dehydrogenase-like, C-terminal domain"/>
    <property type="match status" value="1"/>
</dbReference>
<evidence type="ECO:0000259" key="2">
    <source>
        <dbReference type="Pfam" id="PF01408"/>
    </source>
</evidence>
<dbReference type="PANTHER" id="PTHR43818">
    <property type="entry name" value="BCDNA.GH03377"/>
    <property type="match status" value="1"/>
</dbReference>
<keyword evidence="5" id="KW-1185">Reference proteome</keyword>
<protein>
    <submittedName>
        <fullName evidence="4">Predicted dehydrogenase</fullName>
    </submittedName>
</protein>
<sequence>MKRLRAAVIGIGFIGPAHIEAVRRLGFADVVAVVGSSLDQARQKAEELGVPKAYGDYREVLHDPEIDVIHNCTPNHLHFEINKAAILAGKHVLSEKPLAITAGECRELCELAEQHGVIGGVNFNYRAYSMVQHLRALVADGHLGTVYLVHGHYLQDWLLYDTDYNWRIRVREGGPLCAIADIGSHWIDLVQHVTGQRVVSVCADLRTVIPVRRRPATSRQTFGIANDEKHVYDESVQTEDYGAVLFRMDGGASGTFLVSQVSAGRKNKLTVEIDGSQASACWNQEEPERLWIGHRDRPNEIVLDDPTLLHERARTFCHYPGGHNEAWADGLKNTMLAFYRYLACEAGNRPPQPPFATFADAYQCALVNEAILQSQRSRAWVDVPSE</sequence>
<dbReference type="Gene3D" id="3.30.360.10">
    <property type="entry name" value="Dihydrodipicolinate Reductase, domain 2"/>
    <property type="match status" value="1"/>
</dbReference>
<organism evidence="4 5">
    <name type="scientific">Alicyclobacillus macrosporangiidus</name>
    <dbReference type="NCBI Taxonomy" id="392015"/>
    <lineage>
        <taxon>Bacteria</taxon>
        <taxon>Bacillati</taxon>
        <taxon>Bacillota</taxon>
        <taxon>Bacilli</taxon>
        <taxon>Bacillales</taxon>
        <taxon>Alicyclobacillaceae</taxon>
        <taxon>Alicyclobacillus</taxon>
    </lineage>
</organism>
<evidence type="ECO:0000313" key="4">
    <source>
        <dbReference type="EMBL" id="SFV04730.1"/>
    </source>
</evidence>
<dbReference type="GO" id="GO:0000166">
    <property type="term" value="F:nucleotide binding"/>
    <property type="evidence" value="ECO:0007669"/>
    <property type="project" value="InterPro"/>
</dbReference>
<dbReference type="InterPro" id="IPR000683">
    <property type="entry name" value="Gfo/Idh/MocA-like_OxRdtase_N"/>
</dbReference>
<dbReference type="EMBL" id="FPBV01000025">
    <property type="protein sequence ID" value="SFV04730.1"/>
    <property type="molecule type" value="Genomic_DNA"/>
</dbReference>
<dbReference type="InterPro" id="IPR055170">
    <property type="entry name" value="GFO_IDH_MocA-like_dom"/>
</dbReference>
<evidence type="ECO:0000256" key="1">
    <source>
        <dbReference type="ARBA" id="ARBA00023002"/>
    </source>
</evidence>
<gene>
    <name evidence="4" type="ORF">SAMN05421543_1258</name>
</gene>
<evidence type="ECO:0000259" key="3">
    <source>
        <dbReference type="Pfam" id="PF22725"/>
    </source>
</evidence>
<dbReference type="Pfam" id="PF01408">
    <property type="entry name" value="GFO_IDH_MocA"/>
    <property type="match status" value="1"/>
</dbReference>
<evidence type="ECO:0000313" key="5">
    <source>
        <dbReference type="Proteomes" id="UP000183508"/>
    </source>
</evidence>
<dbReference type="OrthoDB" id="2350336at2"/>
<feature type="domain" description="Gfo/Idh/MocA-like oxidoreductase N-terminal" evidence="2">
    <location>
        <begin position="4"/>
        <end position="123"/>
    </location>
</feature>
<name>A0A1I7L4V0_9BACL</name>
<feature type="domain" description="GFO/IDH/MocA-like oxidoreductase" evidence="3">
    <location>
        <begin position="131"/>
        <end position="280"/>
    </location>
</feature>